<feature type="transmembrane region" description="Helical" evidence="15">
    <location>
        <begin position="41"/>
        <end position="63"/>
    </location>
</feature>
<dbReference type="SUPFAM" id="SSF63737">
    <property type="entry name" value="Leukotriene A4 hydrolase N-terminal domain"/>
    <property type="match status" value="1"/>
</dbReference>
<evidence type="ECO:0000259" key="16">
    <source>
        <dbReference type="Pfam" id="PF01433"/>
    </source>
</evidence>
<keyword evidence="15 19" id="KW-0031">Aminopeptidase</keyword>
<evidence type="ECO:0000256" key="9">
    <source>
        <dbReference type="ARBA" id="ARBA00023049"/>
    </source>
</evidence>
<dbReference type="FunFam" id="2.60.40.1910:FF:000006">
    <property type="entry name" value="Aminopeptidase"/>
    <property type="match status" value="1"/>
</dbReference>
<gene>
    <name evidence="19" type="primary">EAP</name>
</gene>
<feature type="domain" description="Aminopeptidase N-like N-terminal" evidence="18">
    <location>
        <begin position="106"/>
        <end position="303"/>
    </location>
</feature>
<dbReference type="InterPro" id="IPR027268">
    <property type="entry name" value="Peptidase_M4/M1_CTD_sf"/>
</dbReference>
<dbReference type="GO" id="GO:0006508">
    <property type="term" value="P:proteolysis"/>
    <property type="evidence" value="ECO:0007669"/>
    <property type="project" value="UniProtKB-KW"/>
</dbReference>
<dbReference type="Gene3D" id="1.25.50.20">
    <property type="match status" value="1"/>
</dbReference>
<comment type="subcellular location">
    <subcellularLocation>
        <location evidence="1">Membrane</location>
        <topology evidence="1">Single-pass membrane protein</topology>
    </subcellularLocation>
</comment>
<feature type="binding site" evidence="13">
    <location>
        <position position="410"/>
    </location>
    <ligand>
        <name>Zn(2+)</name>
        <dbReference type="ChEBI" id="CHEBI:29105"/>
        <note>catalytic</note>
    </ligand>
</feature>
<dbReference type="PANTHER" id="PTHR11533">
    <property type="entry name" value="PROTEASE M1 ZINC METALLOPROTEASE"/>
    <property type="match status" value="1"/>
</dbReference>
<dbReference type="GO" id="GO:0070006">
    <property type="term" value="F:metalloaminopeptidase activity"/>
    <property type="evidence" value="ECO:0007669"/>
    <property type="project" value="TreeGrafter"/>
</dbReference>
<evidence type="ECO:0000313" key="19">
    <source>
        <dbReference type="EMBL" id="CAX73402.1"/>
    </source>
</evidence>
<dbReference type="FunFam" id="2.60.40.1730:FF:000013">
    <property type="entry name" value="Aminopeptidase"/>
    <property type="match status" value="1"/>
</dbReference>
<feature type="domain" description="ERAP1-like C-terminal" evidence="17">
    <location>
        <begin position="640"/>
        <end position="896"/>
    </location>
</feature>
<keyword evidence="7 13" id="KW-0862">Zinc</keyword>
<dbReference type="InterPro" id="IPR042097">
    <property type="entry name" value="Aminopeptidase_N-like_N_sf"/>
</dbReference>
<dbReference type="EC" id="3.4.11.-" evidence="15"/>
<keyword evidence="5 13" id="KW-0479">Metal-binding</keyword>
<comment type="cofactor">
    <cofactor evidence="13 15">
        <name>Zn(2+)</name>
        <dbReference type="ChEBI" id="CHEBI:29105"/>
    </cofactor>
    <text evidence="13 15">Binds 1 zinc ion per subunit.</text>
</comment>
<evidence type="ECO:0000256" key="10">
    <source>
        <dbReference type="ARBA" id="ARBA00023136"/>
    </source>
</evidence>
<reference evidence="19" key="2">
    <citation type="submission" date="2009-03" db="EMBL/GenBank/DDBJ databases">
        <authorList>
            <person name="Gang L."/>
        </authorList>
    </citation>
    <scope>NUCLEOTIDE SEQUENCE</scope>
    <source>
        <strain evidence="19">Anhui</strain>
    </source>
</reference>
<dbReference type="GO" id="GO:0008270">
    <property type="term" value="F:zinc ion binding"/>
    <property type="evidence" value="ECO:0007669"/>
    <property type="project" value="UniProtKB-UniRule"/>
</dbReference>
<evidence type="ECO:0000256" key="6">
    <source>
        <dbReference type="ARBA" id="ARBA00022801"/>
    </source>
</evidence>
<evidence type="ECO:0000259" key="18">
    <source>
        <dbReference type="Pfam" id="PF17900"/>
    </source>
</evidence>
<dbReference type="GO" id="GO:0042277">
    <property type="term" value="F:peptide binding"/>
    <property type="evidence" value="ECO:0007669"/>
    <property type="project" value="TreeGrafter"/>
</dbReference>
<evidence type="ECO:0000259" key="17">
    <source>
        <dbReference type="Pfam" id="PF11838"/>
    </source>
</evidence>
<dbReference type="Pfam" id="PF11838">
    <property type="entry name" value="ERAP1_C"/>
    <property type="match status" value="1"/>
</dbReference>
<comment type="similarity">
    <text evidence="2 15">Belongs to the peptidase M1 family.</text>
</comment>
<evidence type="ECO:0000256" key="4">
    <source>
        <dbReference type="ARBA" id="ARBA00022692"/>
    </source>
</evidence>
<dbReference type="Gene3D" id="1.10.390.10">
    <property type="entry name" value="Neutral Protease Domain 2"/>
    <property type="match status" value="1"/>
</dbReference>
<dbReference type="CDD" id="cd09601">
    <property type="entry name" value="M1_APN-Q_like"/>
    <property type="match status" value="1"/>
</dbReference>
<evidence type="ECO:0000256" key="3">
    <source>
        <dbReference type="ARBA" id="ARBA00022670"/>
    </source>
</evidence>
<feature type="binding site" evidence="13">
    <location>
        <position position="414"/>
    </location>
    <ligand>
        <name>Zn(2+)</name>
        <dbReference type="ChEBI" id="CHEBI:29105"/>
        <note>catalytic</note>
    </ligand>
</feature>
<protein>
    <recommendedName>
        <fullName evidence="15">Aminopeptidase</fullName>
        <ecNumber evidence="15">3.4.11.-</ecNumber>
    </recommendedName>
</protein>
<evidence type="ECO:0000256" key="15">
    <source>
        <dbReference type="RuleBase" id="RU364040"/>
    </source>
</evidence>
<evidence type="ECO:0000256" key="8">
    <source>
        <dbReference type="ARBA" id="ARBA00022989"/>
    </source>
</evidence>
<dbReference type="EMBL" id="FN317672">
    <property type="protein sequence ID" value="CAX73402.1"/>
    <property type="molecule type" value="mRNA"/>
</dbReference>
<keyword evidence="11" id="KW-0325">Glycoprotein</keyword>
<feature type="domain" description="Peptidase M1 membrane alanine aminopeptidase" evidence="16">
    <location>
        <begin position="339"/>
        <end position="560"/>
    </location>
</feature>
<evidence type="ECO:0000256" key="11">
    <source>
        <dbReference type="ARBA" id="ARBA00023180"/>
    </source>
</evidence>
<keyword evidence="8 15" id="KW-1133">Transmembrane helix</keyword>
<dbReference type="PRINTS" id="PR00756">
    <property type="entry name" value="ALADIPTASE"/>
</dbReference>
<feature type="active site" description="Proton acceptor" evidence="12">
    <location>
        <position position="411"/>
    </location>
</feature>
<evidence type="ECO:0000256" key="1">
    <source>
        <dbReference type="ARBA" id="ARBA00004167"/>
    </source>
</evidence>
<dbReference type="FunFam" id="1.10.390.10:FF:000016">
    <property type="entry name" value="Glutamyl aminopeptidase"/>
    <property type="match status" value="1"/>
</dbReference>
<dbReference type="InterPro" id="IPR024571">
    <property type="entry name" value="ERAP1-like_C_dom"/>
</dbReference>
<reference evidence="19" key="1">
    <citation type="journal article" date="2009" name="Nature">
        <title>The Schistosoma japonicum genome reveals features of host-parasite interplay.</title>
        <authorList>
            <person name="Liu F."/>
            <person name="Zhou Y."/>
            <person name="Wang Z.Q."/>
            <person name="Lu G."/>
            <person name="Zheng H."/>
            <person name="Brindley P.J."/>
            <person name="McManus D.P."/>
            <person name="Blair D."/>
            <person name="Zhang Q.H."/>
            <person name="Zhong Y."/>
            <person name="Wang S."/>
            <person name="Han Z.G."/>
            <person name="Chen Z."/>
        </authorList>
    </citation>
    <scope>NUCLEOTIDE SEQUENCE</scope>
    <source>
        <strain evidence="19">Anhui</strain>
    </source>
</reference>
<dbReference type="InterPro" id="IPR034016">
    <property type="entry name" value="M1_APN-typ"/>
</dbReference>
<proteinExistence type="evidence at transcript level"/>
<evidence type="ECO:0000256" key="14">
    <source>
        <dbReference type="PIRSR" id="PIRSR634016-4"/>
    </source>
</evidence>
<sequence length="982" mass="115132">MRNTGDFVKRRFDAVHHHSKIYSMHKDELQNTRITLSTRTLHISTVMIFAFLLIDVVSAVSHFSHNFKSPLDTDMSRDGKKHIYNHTEIMLGKLTKDFRLPHTIFPLSYDLLIQVHLNENNSETSFFNGSVTINVYCNKSTSVFFVHAYKNLNVNVDEVHMFMLGDKNQTNSTVDIKEINFDEDAECYRIELKNPLQSNTYYKLIFEQFQSDLDTNGEGFYLGKYLENGTYKYFANTLLEPTYARRVFPCWDEPEFKAQFRVSLIYPKRFRSLSNMDLAKSEILSDEWRLDTYNPTVKMSTYMLAFVISQFSSIHKIDSKGRSFNVWTRPEKIHSAGHALEIGMKLLTYFEDYFGIPYPLPKMDMVAIPSLLVDGSESWGLITFNEHSLLWNPETDLEYGKFGMISCISHEVAHQWFGNLVTMNWWNTLWLNEGFANYFGYVGVKFIAPEWKTDELFFLYEIRSSLDEDSSRNTHPLNHPVNTTSQIEELFDIITYNKGASIISMMEKFMGETAFINGVKEYLRRNQYGNADEMDLWNAMSDAWNRNDEEINIGVIMNTWTKGTNYPLVIVHRNDSNVFYFQQIHYFVPIDNNSVSLHEYSWKIPITYKSAETNDWGDVKTIWMMNNTMNETLDIEPSGWYLLNVNQSGFYRVHYGDNNWLLLIKQLQTDFTAIPVYSRSQILDDLFSLANRDTVYYTHFLDATKYLHNEKEFIVWKTASRGLLYVNSMLRLNENYGLFQAYLRKLIDGHIKSVNWEFVKEGQDLLKLLLRNTLVKLACIAEHQICINKTSELFSQWMEEPEKRLIPPGLRYTVYCTGIRLGGINEWTYFRDHLPLNDGDFLDNEDIFKALACSHNSSIMKQYFDWIRDTDSLWYVLEEFSESPVGNAILWDYLSNSSNFNQYPSFTTYVFDVLSTHHYAVYNEADKKLKFLSTVDHMNNTFQGGINDLIKKSEENLIWYNDNIRYIIEWLEETVPEAVHSS</sequence>
<dbReference type="Gene3D" id="2.60.40.1910">
    <property type="match status" value="1"/>
</dbReference>
<dbReference type="GO" id="GO:0043171">
    <property type="term" value="P:peptide catabolic process"/>
    <property type="evidence" value="ECO:0007669"/>
    <property type="project" value="TreeGrafter"/>
</dbReference>
<dbReference type="Pfam" id="PF01433">
    <property type="entry name" value="Peptidase_M1"/>
    <property type="match status" value="1"/>
</dbReference>
<evidence type="ECO:0000256" key="13">
    <source>
        <dbReference type="PIRSR" id="PIRSR634016-3"/>
    </source>
</evidence>
<feature type="site" description="Transition state stabilizer" evidence="14">
    <location>
        <position position="496"/>
    </location>
</feature>
<dbReference type="Gene3D" id="2.60.40.1730">
    <property type="entry name" value="tricorn interacting facor f3 domain"/>
    <property type="match status" value="1"/>
</dbReference>
<keyword evidence="6 15" id="KW-0378">Hydrolase</keyword>
<dbReference type="InterPro" id="IPR045357">
    <property type="entry name" value="Aminopeptidase_N-like_N"/>
</dbReference>
<evidence type="ECO:0000256" key="7">
    <source>
        <dbReference type="ARBA" id="ARBA00022833"/>
    </source>
</evidence>
<dbReference type="PANTHER" id="PTHR11533:SF299">
    <property type="entry name" value="AMINOPEPTIDASE"/>
    <property type="match status" value="1"/>
</dbReference>
<evidence type="ECO:0000256" key="2">
    <source>
        <dbReference type="ARBA" id="ARBA00010136"/>
    </source>
</evidence>
<dbReference type="Pfam" id="PF17900">
    <property type="entry name" value="Peptidase_M1_N"/>
    <property type="match status" value="1"/>
</dbReference>
<dbReference type="InterPro" id="IPR014782">
    <property type="entry name" value="Peptidase_M1_dom"/>
</dbReference>
<name>C1LFC4_SCHJA</name>
<evidence type="ECO:0000256" key="12">
    <source>
        <dbReference type="PIRSR" id="PIRSR634016-1"/>
    </source>
</evidence>
<keyword evidence="9 15" id="KW-0482">Metalloprotease</keyword>
<dbReference type="SUPFAM" id="SSF55486">
    <property type="entry name" value="Metalloproteases ('zincins'), catalytic domain"/>
    <property type="match status" value="1"/>
</dbReference>
<dbReference type="GO" id="GO:0005737">
    <property type="term" value="C:cytoplasm"/>
    <property type="evidence" value="ECO:0007669"/>
    <property type="project" value="TreeGrafter"/>
</dbReference>
<feature type="binding site" evidence="13">
    <location>
        <position position="433"/>
    </location>
    <ligand>
        <name>Zn(2+)</name>
        <dbReference type="ChEBI" id="CHEBI:29105"/>
        <note>catalytic</note>
    </ligand>
</feature>
<keyword evidence="4 15" id="KW-0812">Transmembrane</keyword>
<evidence type="ECO:0000256" key="5">
    <source>
        <dbReference type="ARBA" id="ARBA00022723"/>
    </source>
</evidence>
<dbReference type="InterPro" id="IPR050344">
    <property type="entry name" value="Peptidase_M1_aminopeptidases"/>
</dbReference>
<dbReference type="AlphaFoldDB" id="C1LFC4"/>
<organism evidence="19">
    <name type="scientific">Schistosoma japonicum</name>
    <name type="common">Blood fluke</name>
    <dbReference type="NCBI Taxonomy" id="6182"/>
    <lineage>
        <taxon>Eukaryota</taxon>
        <taxon>Metazoa</taxon>
        <taxon>Spiralia</taxon>
        <taxon>Lophotrochozoa</taxon>
        <taxon>Platyhelminthes</taxon>
        <taxon>Trematoda</taxon>
        <taxon>Digenea</taxon>
        <taxon>Strigeidida</taxon>
        <taxon>Schistosomatoidea</taxon>
        <taxon>Schistosomatidae</taxon>
        <taxon>Schistosoma</taxon>
    </lineage>
</organism>
<keyword evidence="3 15" id="KW-0645">Protease</keyword>
<dbReference type="GO" id="GO:0005615">
    <property type="term" value="C:extracellular space"/>
    <property type="evidence" value="ECO:0007669"/>
    <property type="project" value="TreeGrafter"/>
</dbReference>
<accession>C1LFC4</accession>
<dbReference type="GO" id="GO:0016020">
    <property type="term" value="C:membrane"/>
    <property type="evidence" value="ECO:0007669"/>
    <property type="project" value="UniProtKB-SubCell"/>
</dbReference>
<keyword evidence="10 15" id="KW-0472">Membrane</keyword>
<dbReference type="InterPro" id="IPR001930">
    <property type="entry name" value="Peptidase_M1"/>
</dbReference>